<dbReference type="Pfam" id="PF19711">
    <property type="entry name" value="DUF6207"/>
    <property type="match status" value="1"/>
</dbReference>
<dbReference type="InterPro" id="IPR045775">
    <property type="entry name" value="DUF6207"/>
</dbReference>
<proteinExistence type="predicted"/>
<protein>
    <submittedName>
        <fullName evidence="2">DUF6207 family protein</fullName>
    </submittedName>
</protein>
<evidence type="ECO:0000256" key="1">
    <source>
        <dbReference type="SAM" id="MobiDB-lite"/>
    </source>
</evidence>
<feature type="compositionally biased region" description="Basic and acidic residues" evidence="1">
    <location>
        <begin position="130"/>
        <end position="139"/>
    </location>
</feature>
<reference evidence="2" key="1">
    <citation type="submission" date="2022-10" db="EMBL/GenBank/DDBJ databases">
        <title>The complete genomes of actinobacterial strains from the NBC collection.</title>
        <authorList>
            <person name="Joergensen T.S."/>
            <person name="Alvarez Arevalo M."/>
            <person name="Sterndorff E.B."/>
            <person name="Faurdal D."/>
            <person name="Vuksanovic O."/>
            <person name="Mourched A.-S."/>
            <person name="Charusanti P."/>
            <person name="Shaw S."/>
            <person name="Blin K."/>
            <person name="Weber T."/>
        </authorList>
    </citation>
    <scope>NUCLEOTIDE SEQUENCE</scope>
    <source>
        <strain evidence="2">NBC_01393</strain>
    </source>
</reference>
<organism evidence="2">
    <name type="scientific">Streptomyces sp. NBC_01393</name>
    <dbReference type="NCBI Taxonomy" id="2903851"/>
    <lineage>
        <taxon>Bacteria</taxon>
        <taxon>Bacillati</taxon>
        <taxon>Actinomycetota</taxon>
        <taxon>Actinomycetes</taxon>
        <taxon>Kitasatosporales</taxon>
        <taxon>Streptomycetaceae</taxon>
        <taxon>Streptomyces</taxon>
    </lineage>
</organism>
<accession>A0AAU3IAT2</accession>
<feature type="region of interest" description="Disordered" evidence="1">
    <location>
        <begin position="123"/>
        <end position="154"/>
    </location>
</feature>
<dbReference type="AlphaFoldDB" id="A0AAU3IAT2"/>
<evidence type="ECO:0000313" key="2">
    <source>
        <dbReference type="EMBL" id="WTZ14276.1"/>
    </source>
</evidence>
<name>A0AAU3IAT2_9ACTN</name>
<gene>
    <name evidence="2" type="ORF">OG699_43800</name>
</gene>
<sequence length="154" mass="16727">MGPANETRVSRPGLVVVDVAAADDTAPTFQLLLAADRWATVAAERTTRDVGHAAIPLPEAHRLSKGLPSTPGRRFGWRMVPLRRGCCRRPTRVARRSVGCLGRVGRFNVVAQGGPLDVVVGRGSTVQRQKSPDTAESRLEAVTTQPPLFRRNDR</sequence>
<dbReference type="EMBL" id="CP109546">
    <property type="protein sequence ID" value="WTZ14276.1"/>
    <property type="molecule type" value="Genomic_DNA"/>
</dbReference>